<dbReference type="GO" id="GO:0042791">
    <property type="term" value="P:5S class rRNA transcription by RNA polymerase III"/>
    <property type="evidence" value="ECO:0007669"/>
    <property type="project" value="TreeGrafter"/>
</dbReference>
<evidence type="ECO:0000256" key="6">
    <source>
        <dbReference type="SAM" id="MobiDB-lite"/>
    </source>
</evidence>
<comment type="subcellular location">
    <subcellularLocation>
        <location evidence="1">Nucleus</location>
    </subcellularLocation>
</comment>
<organism evidence="9 10">
    <name type="scientific">Trichoderma parareesei</name>
    <name type="common">Filamentous fungus</name>
    <dbReference type="NCBI Taxonomy" id="858221"/>
    <lineage>
        <taxon>Eukaryota</taxon>
        <taxon>Fungi</taxon>
        <taxon>Dikarya</taxon>
        <taxon>Ascomycota</taxon>
        <taxon>Pezizomycotina</taxon>
        <taxon>Sordariomycetes</taxon>
        <taxon>Hypocreomycetidae</taxon>
        <taxon>Hypocreales</taxon>
        <taxon>Hypocreaceae</taxon>
        <taxon>Trichoderma</taxon>
    </lineage>
</organism>
<dbReference type="GO" id="GO:0006384">
    <property type="term" value="P:transcription initiation at RNA polymerase III promoter"/>
    <property type="evidence" value="ECO:0007669"/>
    <property type="project" value="InterPro"/>
</dbReference>
<keyword evidence="4" id="KW-0804">Transcription</keyword>
<feature type="region of interest" description="Disordered" evidence="6">
    <location>
        <begin position="772"/>
        <end position="794"/>
    </location>
</feature>
<dbReference type="PANTHER" id="PTHR15180">
    <property type="entry name" value="GENERAL TRANSCRIPTION FACTOR 3C POLYPEPTIDE 1"/>
    <property type="match status" value="1"/>
</dbReference>
<evidence type="ECO:0000313" key="10">
    <source>
        <dbReference type="Proteomes" id="UP000219286"/>
    </source>
</evidence>
<dbReference type="Proteomes" id="UP000219286">
    <property type="component" value="Unassembled WGS sequence"/>
</dbReference>
<name>A0A2H3A989_TRIPA</name>
<accession>A0A2H3A989</accession>
<feature type="region of interest" description="Disordered" evidence="6">
    <location>
        <begin position="463"/>
        <end position="542"/>
    </location>
</feature>
<dbReference type="Pfam" id="PF20222">
    <property type="entry name" value="DUF6581"/>
    <property type="match status" value="1"/>
</dbReference>
<reference evidence="9 10" key="1">
    <citation type="journal article" date="2015" name="Genome Announc.">
        <title>Genome sequence and annotation of Trichoderma parareesei, the ancestor of the cellulase producer Trichoderma reesei.</title>
        <authorList>
            <person name="Yang D."/>
            <person name="Pomraning K."/>
            <person name="Kopchinskiy A."/>
            <person name="Karimi Aghcheh R."/>
            <person name="Atanasova L."/>
            <person name="Chenthamara K."/>
            <person name="Baker S.E."/>
            <person name="Zhang R."/>
            <person name="Shen Q."/>
            <person name="Freitag M."/>
            <person name="Kubicek C.P."/>
            <person name="Druzhinina I.S."/>
        </authorList>
    </citation>
    <scope>NUCLEOTIDE SEQUENCE [LARGE SCALE GENOMIC DNA]</scope>
    <source>
        <strain evidence="9 10">CBS 125925</strain>
    </source>
</reference>
<proteinExistence type="predicted"/>
<feature type="compositionally biased region" description="Polar residues" evidence="6">
    <location>
        <begin position="774"/>
        <end position="785"/>
    </location>
</feature>
<dbReference type="PANTHER" id="PTHR15180:SF1">
    <property type="entry name" value="GENERAL TRANSCRIPTION FACTOR 3C POLYPEPTIDE 1"/>
    <property type="match status" value="1"/>
</dbReference>
<evidence type="ECO:0000313" key="9">
    <source>
        <dbReference type="EMBL" id="OTA08391.1"/>
    </source>
</evidence>
<feature type="domain" description="B-block binding subunit of TFIIIC" evidence="7">
    <location>
        <begin position="129"/>
        <end position="195"/>
    </location>
</feature>
<keyword evidence="3" id="KW-0238">DNA-binding</keyword>
<evidence type="ECO:0000256" key="2">
    <source>
        <dbReference type="ARBA" id="ARBA00022553"/>
    </source>
</evidence>
<keyword evidence="10" id="KW-1185">Reference proteome</keyword>
<sequence length="1611" mass="179900">MSRHYDLRMTVINAYSAGLPIREFNDAAKLALHLSEGAAGAFHNTHNATSDTLTFTFSDHAVATIWKWLVRRTDISIGPDRRYNRVTFSEALALDKLHDGHGIRIHVSQETMWEAITGHAVDYKRVPRSEWLLLLGIASTKANGILQGDLGRLVDQDKRSVPKRTDALVKKGYITKRTTLVRGTKTSKMWLKLFAPPLPKDRCAATEPEAEMNLSRQVLAVNLDAVPWHTRWTGESVDYTALATTIMAVCKEWGVLRMQDLKSKLGVLGMRWQMKVVSKVCRFLNARDAIRYVAAKLDNKVFNDCVQFNRDLSPKDWSIFLATGKRTGKPARTGESSNQDSNDATDSFMEPVASSKCLSVAPSWSADQPLAIAIAKSIMACGDTGLTNPDVYGLTLGVSFTRFLSSLTTCLSTPNIQPVQLQHLQVISEHSRTGKVASYRYSLPPVSQVTDWMLQVDALPAGMGQRDGVNRSGKRPPYGFDQEVPTGASKLANLSQATFFQRKQRGRPRKIRPEYQSDRSGNDEVHHTPEAEVDPKTESQSGLNSMMVKLLVPGETLKKLLEPELEALNLQAADEDEDEDEDVGEDGLPYAALVPDENQQHSSPALPFEDMSAQGDPHEHREPVLEAAGTASHPGKADVEVMDSQQRYDSGGSNKGIESQNKKPPRTEITDQISTLLMDMLLERNGVLPGGHSLWHAITAVWKQRHPGKPVPKTKDFQWALSRMLKARSVLEHWHGFQDQSGLFSKCQILTLPHLDAFSAETLAVVEKIKQRHPQLSTPSNNSIENGEKRETRRGRRVLAGEVAQLDAPVYAAQSSFKRHHGVMNDEAPSKRRKFAQGGIQTPSCAPLLAPLNDEYRAKWASDSWLSGKKTDTLNHNKEKKGHITHEVELQFLAPNSFLEADWCAADHGISRGMTPSFSLTRTTNAPSQGSPTAQGVEFAMASPVRCIVGRDGSWPYLGLSFFEEKSSNASFTLCGWMPDMEWFSWADVVQDLDKRLSATESDRPNRAVSADAAYGNFMMCLINCLEMELNQADRFINAPPLAAGPYNLFVNLLAETGSVDSSSSLEWRHQDRQTPLSFDRSVCTQGALSSSSDEDSDFGSDTSVLRYSRRPLGGVESTQSKVKRVALITRPLTSISRRGTDRKEGQRALEMMDGQPTSQENPLAAFVVVRVLLGGADKAIDWGVLLHIFPNARLATLRKFWVIACKEQGAYIKKFTRDVQQRLIEALETQELPMVDFEDPIDYDWGTLIRWASRLSRQEGYQIPETRELLAHRFSLVPSKSGEQDWCERYFHAQSSIFSRFEAVTSEPGALPVDREYETNVGKADVARSWIKSLCCTGEAKYSVRKIREKFLTLSGAEGTGQGSLLLKQAIDQLTAERVICRSKKTPLGGRPYRLSEWYLSTLNRVAQRSKYEEAAAFKRQMDAVFRRKEAFEVPYTLDDGSMMALTNLNAAARITIVPLDIPNIPLGFEPGNYESRKYPKSYYHFRLQAVPTGGYQFSEDIAVLQAVMQQDLPSTTSKGEIPQWIDFFGEKDAKRWSDILGAFCFAYATKGPMTVRDVCNSLRPILDEFEAQLIIDWGLKTGVFEEAMGGVCVTVGEWWWLAVPWQYSR</sequence>
<evidence type="ECO:0000259" key="8">
    <source>
        <dbReference type="Pfam" id="PF20222"/>
    </source>
</evidence>
<dbReference type="GO" id="GO:0003677">
    <property type="term" value="F:DNA binding"/>
    <property type="evidence" value="ECO:0007669"/>
    <property type="project" value="UniProtKB-KW"/>
</dbReference>
<evidence type="ECO:0000256" key="4">
    <source>
        <dbReference type="ARBA" id="ARBA00023163"/>
    </source>
</evidence>
<dbReference type="GO" id="GO:0005634">
    <property type="term" value="C:nucleus"/>
    <property type="evidence" value="ECO:0007669"/>
    <property type="project" value="UniProtKB-SubCell"/>
</dbReference>
<dbReference type="InterPro" id="IPR007309">
    <property type="entry name" value="TFIIIC_Bblock-bd"/>
</dbReference>
<feature type="region of interest" description="Disordered" evidence="6">
    <location>
        <begin position="597"/>
        <end position="619"/>
    </location>
</feature>
<feature type="compositionally biased region" description="Polar residues" evidence="6">
    <location>
        <begin position="492"/>
        <end position="501"/>
    </location>
</feature>
<dbReference type="GO" id="GO:0000127">
    <property type="term" value="C:transcription factor TFIIIC complex"/>
    <property type="evidence" value="ECO:0007669"/>
    <property type="project" value="InterPro"/>
</dbReference>
<feature type="region of interest" description="Disordered" evidence="6">
    <location>
        <begin position="646"/>
        <end position="668"/>
    </location>
</feature>
<dbReference type="InterPro" id="IPR046488">
    <property type="entry name" value="Sfc3/Tfc3_C"/>
</dbReference>
<keyword evidence="2" id="KW-0597">Phosphoprotein</keyword>
<keyword evidence="5" id="KW-0539">Nucleus</keyword>
<evidence type="ECO:0000256" key="1">
    <source>
        <dbReference type="ARBA" id="ARBA00004123"/>
    </source>
</evidence>
<feature type="compositionally biased region" description="Basic and acidic residues" evidence="6">
    <location>
        <begin position="511"/>
        <end position="537"/>
    </location>
</feature>
<dbReference type="Pfam" id="PF04182">
    <property type="entry name" value="B-block_TFIIIC"/>
    <property type="match status" value="1"/>
</dbReference>
<feature type="compositionally biased region" description="Polar residues" evidence="6">
    <location>
        <begin position="646"/>
        <end position="659"/>
    </location>
</feature>
<evidence type="ECO:0000256" key="3">
    <source>
        <dbReference type="ARBA" id="ARBA00023125"/>
    </source>
</evidence>
<dbReference type="InterPro" id="IPR044210">
    <property type="entry name" value="Tfc3-like"/>
</dbReference>
<evidence type="ECO:0000259" key="7">
    <source>
        <dbReference type="Pfam" id="PF04182"/>
    </source>
</evidence>
<evidence type="ECO:0000256" key="5">
    <source>
        <dbReference type="ARBA" id="ARBA00023242"/>
    </source>
</evidence>
<gene>
    <name evidence="9" type="ORF">A9Z42_0000730</name>
</gene>
<comment type="caution">
    <text evidence="9">The sequence shown here is derived from an EMBL/GenBank/DDBJ whole genome shotgun (WGS) entry which is preliminary data.</text>
</comment>
<protein>
    <submittedName>
        <fullName evidence="9">Uncharacterized protein</fullName>
    </submittedName>
</protein>
<feature type="domain" description="Transcription factor tau subunit sfc3/Tfc3 C-terminal" evidence="8">
    <location>
        <begin position="1164"/>
        <end position="1561"/>
    </location>
</feature>
<dbReference type="EMBL" id="LFMI01000845">
    <property type="protein sequence ID" value="OTA08391.1"/>
    <property type="molecule type" value="Genomic_DNA"/>
</dbReference>
<dbReference type="OrthoDB" id="5403573at2759"/>